<dbReference type="PANTHER" id="PTHR11550">
    <property type="entry name" value="CTP SYNTHASE"/>
    <property type="match status" value="1"/>
</dbReference>
<dbReference type="CDD" id="cd01746">
    <property type="entry name" value="GATase1_CTP_Synthase"/>
    <property type="match status" value="1"/>
</dbReference>
<evidence type="ECO:0000256" key="2">
    <source>
        <dbReference type="ARBA" id="ARBA00007533"/>
    </source>
</evidence>
<evidence type="ECO:0000256" key="1">
    <source>
        <dbReference type="ARBA" id="ARBA00005171"/>
    </source>
</evidence>
<comment type="catalytic activity">
    <reaction evidence="8 9">
        <text>UTP + L-glutamine + ATP + H2O = CTP + L-glutamate + ADP + phosphate + 2 H(+)</text>
        <dbReference type="Rhea" id="RHEA:26426"/>
        <dbReference type="ChEBI" id="CHEBI:15377"/>
        <dbReference type="ChEBI" id="CHEBI:15378"/>
        <dbReference type="ChEBI" id="CHEBI:29985"/>
        <dbReference type="ChEBI" id="CHEBI:30616"/>
        <dbReference type="ChEBI" id="CHEBI:37563"/>
        <dbReference type="ChEBI" id="CHEBI:43474"/>
        <dbReference type="ChEBI" id="CHEBI:46398"/>
        <dbReference type="ChEBI" id="CHEBI:58359"/>
        <dbReference type="ChEBI" id="CHEBI:456216"/>
        <dbReference type="EC" id="6.3.4.2"/>
    </reaction>
</comment>
<comment type="similarity">
    <text evidence="2 9">Belongs to the CTP synthase family.</text>
</comment>
<sequence length="629" mass="69787">MKYIVVSGGESNGGQKWLCLQSSTPWRKAGQSPYLTLGVSRYQNKELTSLGVISGAGKGIVASSAGLLLQSKGFIVTTIKIDPYINIDSGTMSPLHHGEIYVTDDGGEMNLDLGNFERYLSTTLQRDHSITTGKIYQDIISRERAGDFLGRTVQVVPHLTNAIQEYIERTAKIPVDESHAEPDVCIIELGGTVGDIESAPFIYALAQLRKRVGKENLVQIHVAFVPIVPPGASGEQKTKPTQRSVSDVRSAGLNPLLVACRCEVPLDPSTIHKIANMCSMEPEQVISVHDGPTTYHVPLILEKQNLLGLLCEHLKLPPDQTPARTEQDKCMWHDWVHLVRSQDTITETVLIALVGKYTSNKDAYLSVSKSIEHAAMYCQKKVKIIWIDATHLEDETYQNSAVKYHKAWYDLCSVKGIIVPGGFGSRATGGMIKAITWARVNNKPFLGICLGMQLAVIEYARHVMGISDAGSQELHPESKKHVIIHMPEPNSENGPMRLGKHPCIFKEGTEWSKLRKLYGPTVSQIEERHRNQYEINPEMVKELDKAGLAVVGQDTTGKRIEILEIRDTGHPFYVGVQFHPEYLSRVLRPSKVFLGFFAAAAKCLEKIPMALQQGQRSLMEEHKEAFGKL</sequence>
<dbReference type="OMA" id="HAAMYCH"/>
<dbReference type="HOGENOM" id="CLU_011675_5_0_1"/>
<dbReference type="GO" id="GO:0042802">
    <property type="term" value="F:identical protein binding"/>
    <property type="evidence" value="ECO:0007669"/>
    <property type="project" value="TreeGrafter"/>
</dbReference>
<keyword evidence="3 9" id="KW-0436">Ligase</keyword>
<keyword evidence="4 9" id="KW-0547">Nucleotide-binding</keyword>
<evidence type="ECO:0000256" key="5">
    <source>
        <dbReference type="ARBA" id="ARBA00022840"/>
    </source>
</evidence>
<dbReference type="InterPro" id="IPR027417">
    <property type="entry name" value="P-loop_NTPase"/>
</dbReference>
<dbReference type="PANTHER" id="PTHR11550:SF0">
    <property type="entry name" value="CTP SYNTHASE-RELATED"/>
    <property type="match status" value="1"/>
</dbReference>
<keyword evidence="13" id="KW-1185">Reference proteome</keyword>
<evidence type="ECO:0000259" key="10">
    <source>
        <dbReference type="Pfam" id="PF00117"/>
    </source>
</evidence>
<dbReference type="NCBIfam" id="TIGR00337">
    <property type="entry name" value="PyrG"/>
    <property type="match status" value="1"/>
</dbReference>
<dbReference type="Pfam" id="PF06418">
    <property type="entry name" value="CTP_synth_N"/>
    <property type="match status" value="1"/>
</dbReference>
<evidence type="ECO:0000256" key="3">
    <source>
        <dbReference type="ARBA" id="ARBA00022598"/>
    </source>
</evidence>
<protein>
    <recommendedName>
        <fullName evidence="9">CTP synthase</fullName>
        <ecNumber evidence="9">6.3.4.2</ecNumber>
    </recommendedName>
    <alternativeName>
        <fullName evidence="9">UTP--ammonia ligase</fullName>
    </alternativeName>
</protein>
<dbReference type="STRING" id="1170229.K9G3S6"/>
<dbReference type="CDD" id="cd03113">
    <property type="entry name" value="CTPS_N"/>
    <property type="match status" value="1"/>
</dbReference>
<dbReference type="NCBIfam" id="NF003792">
    <property type="entry name" value="PRK05380.1"/>
    <property type="match status" value="1"/>
</dbReference>
<evidence type="ECO:0000256" key="9">
    <source>
        <dbReference type="RuleBase" id="RU810713"/>
    </source>
</evidence>
<name>K9G3S6_PEND2</name>
<dbReference type="FunFam" id="3.40.50.880:FF:000069">
    <property type="entry name" value="CTP synthase"/>
    <property type="match status" value="1"/>
</dbReference>
<dbReference type="FunFam" id="3.40.50.300:FF:000207">
    <property type="entry name" value="CTP synthase"/>
    <property type="match status" value="1"/>
</dbReference>
<dbReference type="EMBL" id="AKCT01000108">
    <property type="protein sequence ID" value="EKV16014.1"/>
    <property type="molecule type" value="Genomic_DNA"/>
</dbReference>
<gene>
    <name evidence="12" type="ORF">PDIG_23690</name>
</gene>
<comment type="function">
    <text evidence="9">Catalyzes the ATP-dependent amination of UTP to CTP with either L-glutamine or ammonia as the source of nitrogen.</text>
</comment>
<dbReference type="AlphaFoldDB" id="K9G3S6"/>
<evidence type="ECO:0000256" key="8">
    <source>
        <dbReference type="ARBA" id="ARBA00047781"/>
    </source>
</evidence>
<dbReference type="UniPathway" id="UPA00159">
    <property type="reaction ID" value="UER00277"/>
</dbReference>
<accession>K9G3S6</accession>
<dbReference type="InterPro" id="IPR029062">
    <property type="entry name" value="Class_I_gatase-like"/>
</dbReference>
<dbReference type="PROSITE" id="PS51273">
    <property type="entry name" value="GATASE_TYPE_1"/>
    <property type="match status" value="1"/>
</dbReference>
<dbReference type="GO" id="GO:0019856">
    <property type="term" value="P:pyrimidine nucleobase biosynthetic process"/>
    <property type="evidence" value="ECO:0007669"/>
    <property type="project" value="TreeGrafter"/>
</dbReference>
<evidence type="ECO:0000259" key="11">
    <source>
        <dbReference type="Pfam" id="PF06418"/>
    </source>
</evidence>
<dbReference type="InterPro" id="IPR017456">
    <property type="entry name" value="CTP_synthase_N"/>
</dbReference>
<proteinExistence type="inferred from homology"/>
<dbReference type="Gene3D" id="3.40.50.880">
    <property type="match status" value="1"/>
</dbReference>
<dbReference type="InterPro" id="IPR017926">
    <property type="entry name" value="GATASE"/>
</dbReference>
<dbReference type="Gene3D" id="3.40.50.300">
    <property type="entry name" value="P-loop containing nucleotide triphosphate hydrolases"/>
    <property type="match status" value="1"/>
</dbReference>
<evidence type="ECO:0000256" key="6">
    <source>
        <dbReference type="ARBA" id="ARBA00022962"/>
    </source>
</evidence>
<dbReference type="InterPro" id="IPR004468">
    <property type="entry name" value="CTP_synthase"/>
</dbReference>
<dbReference type="GO" id="GO:0005737">
    <property type="term" value="C:cytoplasm"/>
    <property type="evidence" value="ECO:0007669"/>
    <property type="project" value="TreeGrafter"/>
</dbReference>
<keyword evidence="5 9" id="KW-0067">ATP-binding</keyword>
<dbReference type="Pfam" id="PF00117">
    <property type="entry name" value="GATase"/>
    <property type="match status" value="1"/>
</dbReference>
<organism evidence="12 13">
    <name type="scientific">Penicillium digitatum (strain PHI26 / CECT 20796)</name>
    <name type="common">Green mold</name>
    <dbReference type="NCBI Taxonomy" id="1170229"/>
    <lineage>
        <taxon>Eukaryota</taxon>
        <taxon>Fungi</taxon>
        <taxon>Dikarya</taxon>
        <taxon>Ascomycota</taxon>
        <taxon>Pezizomycotina</taxon>
        <taxon>Eurotiomycetes</taxon>
        <taxon>Eurotiomycetidae</taxon>
        <taxon>Eurotiales</taxon>
        <taxon>Aspergillaceae</taxon>
        <taxon>Penicillium</taxon>
    </lineage>
</organism>
<keyword evidence="7 9" id="KW-0665">Pyrimidine biosynthesis</keyword>
<dbReference type="GO" id="GO:0097268">
    <property type="term" value="C:cytoophidium"/>
    <property type="evidence" value="ECO:0007669"/>
    <property type="project" value="TreeGrafter"/>
</dbReference>
<dbReference type="GO" id="GO:0044210">
    <property type="term" value="P:'de novo' CTP biosynthetic process"/>
    <property type="evidence" value="ECO:0007669"/>
    <property type="project" value="UniProtKB-UniRule"/>
</dbReference>
<dbReference type="Proteomes" id="UP000009882">
    <property type="component" value="Unassembled WGS sequence"/>
</dbReference>
<dbReference type="SUPFAM" id="SSF52540">
    <property type="entry name" value="P-loop containing nucleoside triphosphate hydrolases"/>
    <property type="match status" value="1"/>
</dbReference>
<comment type="caution">
    <text evidence="12">The sequence shown here is derived from an EMBL/GenBank/DDBJ whole genome shotgun (WGS) entry which is preliminary data.</text>
</comment>
<dbReference type="InParanoid" id="K9G3S6"/>
<evidence type="ECO:0000313" key="13">
    <source>
        <dbReference type="Proteomes" id="UP000009882"/>
    </source>
</evidence>
<dbReference type="SUPFAM" id="SSF52317">
    <property type="entry name" value="Class I glutamine amidotransferase-like"/>
    <property type="match status" value="1"/>
</dbReference>
<dbReference type="EC" id="6.3.4.2" evidence="9"/>
<reference evidence="13" key="1">
    <citation type="journal article" date="2012" name="BMC Genomics">
        <title>Genome sequence of the necrotrophic fungus Penicillium digitatum, the main postharvest pathogen of citrus.</title>
        <authorList>
            <person name="Marcet-Houben M."/>
            <person name="Ballester A.-R."/>
            <person name="de la Fuente B."/>
            <person name="Harries E."/>
            <person name="Marcos J.F."/>
            <person name="Gonzalez-Candelas L."/>
            <person name="Gabaldon T."/>
        </authorList>
    </citation>
    <scope>NUCLEOTIDE SEQUENCE [LARGE SCALE GENOMIC DNA]</scope>
    <source>
        <strain evidence="13">PHI26 / CECT 20796</strain>
    </source>
</reference>
<evidence type="ECO:0000313" key="12">
    <source>
        <dbReference type="EMBL" id="EKV16014.1"/>
    </source>
</evidence>
<dbReference type="InterPro" id="IPR033828">
    <property type="entry name" value="GATase1_CTP_Synthase"/>
</dbReference>
<comment type="pathway">
    <text evidence="1 9">Pyrimidine metabolism; CTP biosynthesis via de novo pathway; CTP from UDP: step 2/2.</text>
</comment>
<evidence type="ECO:0000256" key="7">
    <source>
        <dbReference type="ARBA" id="ARBA00022975"/>
    </source>
</evidence>
<feature type="domain" description="Glutamine amidotransferase" evidence="10">
    <location>
        <begin position="362"/>
        <end position="597"/>
    </location>
</feature>
<evidence type="ECO:0000256" key="4">
    <source>
        <dbReference type="ARBA" id="ARBA00022741"/>
    </source>
</evidence>
<feature type="domain" description="CTP synthase N-terminal" evidence="11">
    <location>
        <begin position="51"/>
        <end position="316"/>
    </location>
</feature>
<dbReference type="OrthoDB" id="1739076at2759"/>
<dbReference type="GO" id="GO:0005524">
    <property type="term" value="F:ATP binding"/>
    <property type="evidence" value="ECO:0007669"/>
    <property type="project" value="UniProtKB-KW"/>
</dbReference>
<dbReference type="eggNOG" id="KOG2387">
    <property type="taxonomic scope" value="Eukaryota"/>
</dbReference>
<keyword evidence="6 9" id="KW-0315">Glutamine amidotransferase</keyword>
<dbReference type="GO" id="GO:0003883">
    <property type="term" value="F:CTP synthase activity"/>
    <property type="evidence" value="ECO:0007669"/>
    <property type="project" value="UniProtKB-UniRule"/>
</dbReference>